<organism evidence="2 3">
    <name type="scientific">Planomicrobium soli</name>
    <dbReference type="NCBI Taxonomy" id="1176648"/>
    <lineage>
        <taxon>Bacteria</taxon>
        <taxon>Bacillati</taxon>
        <taxon>Bacillota</taxon>
        <taxon>Bacilli</taxon>
        <taxon>Bacillales</taxon>
        <taxon>Caryophanaceae</taxon>
        <taxon>Planomicrobium</taxon>
    </lineage>
</organism>
<dbReference type="Gene3D" id="3.40.630.10">
    <property type="entry name" value="Zn peptidases"/>
    <property type="match status" value="1"/>
</dbReference>
<dbReference type="Proteomes" id="UP000242682">
    <property type="component" value="Unassembled WGS sequence"/>
</dbReference>
<dbReference type="PANTHER" id="PTHR12147:SF26">
    <property type="entry name" value="PEPTIDASE M28 DOMAIN-CONTAINING PROTEIN"/>
    <property type="match status" value="1"/>
</dbReference>
<dbReference type="GO" id="GO:0006508">
    <property type="term" value="P:proteolysis"/>
    <property type="evidence" value="ECO:0007669"/>
    <property type="project" value="InterPro"/>
</dbReference>
<evidence type="ECO:0000259" key="1">
    <source>
        <dbReference type="Pfam" id="PF04389"/>
    </source>
</evidence>
<sequence>MKSKYIDLIKVLSSQEFDGRAPGTRGHDKARDLIIRHFDALKLDPLMPTGWIQEFPVSERIRGENLLAIKKGESEDWILLAAHYDHFSGIPGADDNAASVGMVLDAVEELLEQNLGLSIVLAIFDLEEPPYFLTDRMGSVYFYNHMPPSLDRKNFKGAIVLDLCGHDIAIKGREESLFAIGADSSALMSASISEAADETDGLLVYRIQGRERLYLSDHYIFDINHMPNIFLSCGHWPHYHTPKDTFDRLNLTKVARIASFLQHFVKKVDENNIKDPQVLNRFSKEDELREISRLVGMEIPPIRSIDPLLGVLMHIISREKKSSLRTVRFILKVMLQGMR</sequence>
<dbReference type="OrthoDB" id="9762302at2"/>
<keyword evidence="3" id="KW-1185">Reference proteome</keyword>
<dbReference type="InterPro" id="IPR007484">
    <property type="entry name" value="Peptidase_M28"/>
</dbReference>
<dbReference type="SUPFAM" id="SSF53187">
    <property type="entry name" value="Zn-dependent exopeptidases"/>
    <property type="match status" value="1"/>
</dbReference>
<proteinExistence type="predicted"/>
<evidence type="ECO:0000313" key="3">
    <source>
        <dbReference type="Proteomes" id="UP000242682"/>
    </source>
</evidence>
<dbReference type="GO" id="GO:0008235">
    <property type="term" value="F:metalloexopeptidase activity"/>
    <property type="evidence" value="ECO:0007669"/>
    <property type="project" value="InterPro"/>
</dbReference>
<dbReference type="Pfam" id="PF04389">
    <property type="entry name" value="Peptidase_M28"/>
    <property type="match status" value="1"/>
</dbReference>
<reference evidence="2 3" key="1">
    <citation type="submission" date="2018-03" db="EMBL/GenBank/DDBJ databases">
        <title>Genomic Encyclopedia of Type Strains, Phase III (KMG-III): the genomes of soil and plant-associated and newly described type strains.</title>
        <authorList>
            <person name="Whitman W."/>
        </authorList>
    </citation>
    <scope>NUCLEOTIDE SEQUENCE [LARGE SCALE GENOMIC DNA]</scope>
    <source>
        <strain evidence="2 3">CGMCC 1.12259</strain>
    </source>
</reference>
<name>A0A2P8H6I1_9BACL</name>
<accession>A0A2P8H6I1</accession>
<comment type="caution">
    <text evidence="2">The sequence shown here is derived from an EMBL/GenBank/DDBJ whole genome shotgun (WGS) entry which is preliminary data.</text>
</comment>
<dbReference type="EMBL" id="PYAT01000001">
    <property type="protein sequence ID" value="PSL41813.1"/>
    <property type="molecule type" value="Genomic_DNA"/>
</dbReference>
<gene>
    <name evidence="2" type="ORF">B0H99_10157</name>
</gene>
<dbReference type="RefSeq" id="WP_106531621.1">
    <property type="nucleotide sequence ID" value="NZ_PYAT01000001.1"/>
</dbReference>
<protein>
    <submittedName>
        <fullName evidence="2">Peptidase M28-like protein</fullName>
    </submittedName>
</protein>
<feature type="domain" description="Peptidase M28" evidence="1">
    <location>
        <begin position="65"/>
        <end position="263"/>
    </location>
</feature>
<evidence type="ECO:0000313" key="2">
    <source>
        <dbReference type="EMBL" id="PSL41813.1"/>
    </source>
</evidence>
<dbReference type="InterPro" id="IPR045175">
    <property type="entry name" value="M28_fam"/>
</dbReference>
<dbReference type="PANTHER" id="PTHR12147">
    <property type="entry name" value="METALLOPEPTIDASE M28 FAMILY MEMBER"/>
    <property type="match status" value="1"/>
</dbReference>
<dbReference type="AlphaFoldDB" id="A0A2P8H6I1"/>